<sequence>MAAADVKPEEFSMENVKLLGDNKKLKRFKGGVVYHQIDDIPNTDVVDADNSNNYTQHKNGCKKSVSIIIITFLIKRGVISSTSGK</sequence>
<organism evidence="1 2">
    <name type="scientific">Dreissena polymorpha</name>
    <name type="common">Zebra mussel</name>
    <name type="synonym">Mytilus polymorpha</name>
    <dbReference type="NCBI Taxonomy" id="45954"/>
    <lineage>
        <taxon>Eukaryota</taxon>
        <taxon>Metazoa</taxon>
        <taxon>Spiralia</taxon>
        <taxon>Lophotrochozoa</taxon>
        <taxon>Mollusca</taxon>
        <taxon>Bivalvia</taxon>
        <taxon>Autobranchia</taxon>
        <taxon>Heteroconchia</taxon>
        <taxon>Euheterodonta</taxon>
        <taxon>Imparidentia</taxon>
        <taxon>Neoheterodontei</taxon>
        <taxon>Myida</taxon>
        <taxon>Dreissenoidea</taxon>
        <taxon>Dreissenidae</taxon>
        <taxon>Dreissena</taxon>
    </lineage>
</organism>
<evidence type="ECO:0000313" key="1">
    <source>
        <dbReference type="EMBL" id="KAH3850977.1"/>
    </source>
</evidence>
<comment type="caution">
    <text evidence="1">The sequence shown here is derived from an EMBL/GenBank/DDBJ whole genome shotgun (WGS) entry which is preliminary data.</text>
</comment>
<proteinExistence type="predicted"/>
<protein>
    <submittedName>
        <fullName evidence="1">Uncharacterized protein</fullName>
    </submittedName>
</protein>
<keyword evidence="2" id="KW-1185">Reference proteome</keyword>
<reference evidence="1" key="2">
    <citation type="submission" date="2020-11" db="EMBL/GenBank/DDBJ databases">
        <authorList>
            <person name="McCartney M.A."/>
            <person name="Auch B."/>
            <person name="Kono T."/>
            <person name="Mallez S."/>
            <person name="Becker A."/>
            <person name="Gohl D.M."/>
            <person name="Silverstein K.A.T."/>
            <person name="Koren S."/>
            <person name="Bechman K.B."/>
            <person name="Herman A."/>
            <person name="Abrahante J.E."/>
            <person name="Garbe J."/>
        </authorList>
    </citation>
    <scope>NUCLEOTIDE SEQUENCE</scope>
    <source>
        <strain evidence="1">Duluth1</strain>
        <tissue evidence="1">Whole animal</tissue>
    </source>
</reference>
<dbReference type="Proteomes" id="UP000828390">
    <property type="component" value="Unassembled WGS sequence"/>
</dbReference>
<evidence type="ECO:0000313" key="2">
    <source>
        <dbReference type="Proteomes" id="UP000828390"/>
    </source>
</evidence>
<gene>
    <name evidence="1" type="ORF">DPMN_093453</name>
</gene>
<accession>A0A9D4L5I3</accession>
<dbReference type="AlphaFoldDB" id="A0A9D4L5I3"/>
<dbReference type="EMBL" id="JAIWYP010000003">
    <property type="protein sequence ID" value="KAH3850977.1"/>
    <property type="molecule type" value="Genomic_DNA"/>
</dbReference>
<name>A0A9D4L5I3_DREPO</name>
<reference evidence="1" key="1">
    <citation type="journal article" date="2019" name="bioRxiv">
        <title>The Genome of the Zebra Mussel, Dreissena polymorpha: A Resource for Invasive Species Research.</title>
        <authorList>
            <person name="McCartney M.A."/>
            <person name="Auch B."/>
            <person name="Kono T."/>
            <person name="Mallez S."/>
            <person name="Zhang Y."/>
            <person name="Obille A."/>
            <person name="Becker A."/>
            <person name="Abrahante J.E."/>
            <person name="Garbe J."/>
            <person name="Badalamenti J.P."/>
            <person name="Herman A."/>
            <person name="Mangelson H."/>
            <person name="Liachko I."/>
            <person name="Sullivan S."/>
            <person name="Sone E.D."/>
            <person name="Koren S."/>
            <person name="Silverstein K.A.T."/>
            <person name="Beckman K.B."/>
            <person name="Gohl D.M."/>
        </authorList>
    </citation>
    <scope>NUCLEOTIDE SEQUENCE</scope>
    <source>
        <strain evidence="1">Duluth1</strain>
        <tissue evidence="1">Whole animal</tissue>
    </source>
</reference>